<dbReference type="RefSeq" id="WP_191729783.1">
    <property type="nucleotide sequence ID" value="NZ_JACSQJ010000006.1"/>
</dbReference>
<sequence>MTAQALLLLCAIHSLGFSLFHLAFWTLFKWPRTLATTTLPNRAIVQIANVQLVWVFLLVAVLCLLYPRELAGTPLGRAFLLGMSGFWALRLATQFVWLRVHHPLVHALSLAFALGAIVFALAASAG</sequence>
<proteinExistence type="predicted"/>
<reference evidence="2 3" key="1">
    <citation type="submission" date="2020-08" db="EMBL/GenBank/DDBJ databases">
        <title>A Genomic Blueprint of the Chicken Gut Microbiome.</title>
        <authorList>
            <person name="Gilroy R."/>
            <person name="Ravi A."/>
            <person name="Getino M."/>
            <person name="Pursley I."/>
            <person name="Horton D.L."/>
            <person name="Alikhan N.-F."/>
            <person name="Baker D."/>
            <person name="Gharbi K."/>
            <person name="Hall N."/>
            <person name="Watson M."/>
            <person name="Adriaenssens E.M."/>
            <person name="Foster-Nyarko E."/>
            <person name="Jarju S."/>
            <person name="Secka A."/>
            <person name="Antonio M."/>
            <person name="Oren A."/>
            <person name="Chaudhuri R."/>
            <person name="La Ragione R.M."/>
            <person name="Hildebrand F."/>
            <person name="Pallen M.J."/>
        </authorList>
    </citation>
    <scope>NUCLEOTIDE SEQUENCE [LARGE SCALE GENOMIC DNA]</scope>
    <source>
        <strain evidence="2 3">Sa2BVA3</strain>
    </source>
</reference>
<comment type="caution">
    <text evidence="2">The sequence shown here is derived from an EMBL/GenBank/DDBJ whole genome shotgun (WGS) entry which is preliminary data.</text>
</comment>
<evidence type="ECO:0000313" key="3">
    <source>
        <dbReference type="Proteomes" id="UP000647183"/>
    </source>
</evidence>
<protein>
    <recommendedName>
        <fullName evidence="4">DUF3995 domain-containing protein</fullName>
    </recommendedName>
</protein>
<dbReference type="EMBL" id="JACSQJ010000006">
    <property type="protein sequence ID" value="MBD7988592.1"/>
    <property type="molecule type" value="Genomic_DNA"/>
</dbReference>
<dbReference type="Proteomes" id="UP000647183">
    <property type="component" value="Unassembled WGS sequence"/>
</dbReference>
<feature type="transmembrane region" description="Helical" evidence="1">
    <location>
        <begin position="104"/>
        <end position="123"/>
    </location>
</feature>
<accession>A0ABR8UKR1</accession>
<keyword evidence="1" id="KW-1133">Transmembrane helix</keyword>
<feature type="transmembrane region" description="Helical" evidence="1">
    <location>
        <begin position="43"/>
        <end position="66"/>
    </location>
</feature>
<organism evidence="2 3">
    <name type="scientific">Luteimonas colneyensis</name>
    <dbReference type="NCBI Taxonomy" id="2762230"/>
    <lineage>
        <taxon>Bacteria</taxon>
        <taxon>Pseudomonadati</taxon>
        <taxon>Pseudomonadota</taxon>
        <taxon>Gammaproteobacteria</taxon>
        <taxon>Lysobacterales</taxon>
        <taxon>Lysobacteraceae</taxon>
        <taxon>Luteimonas</taxon>
    </lineage>
</organism>
<feature type="transmembrane region" description="Helical" evidence="1">
    <location>
        <begin position="7"/>
        <end position="28"/>
    </location>
</feature>
<keyword evidence="3" id="KW-1185">Reference proteome</keyword>
<evidence type="ECO:0000256" key="1">
    <source>
        <dbReference type="SAM" id="Phobius"/>
    </source>
</evidence>
<name>A0ABR8UKR1_9GAMM</name>
<feature type="transmembrane region" description="Helical" evidence="1">
    <location>
        <begin position="78"/>
        <end position="98"/>
    </location>
</feature>
<keyword evidence="1" id="KW-0472">Membrane</keyword>
<gene>
    <name evidence="2" type="ORF">H9645_11210</name>
</gene>
<evidence type="ECO:0008006" key="4">
    <source>
        <dbReference type="Google" id="ProtNLM"/>
    </source>
</evidence>
<evidence type="ECO:0000313" key="2">
    <source>
        <dbReference type="EMBL" id="MBD7988592.1"/>
    </source>
</evidence>
<keyword evidence="1" id="KW-0812">Transmembrane</keyword>